<dbReference type="AlphaFoldDB" id="A0A7C8LK64"/>
<dbReference type="PANTHER" id="PTHR12526:SF630">
    <property type="entry name" value="GLYCOSYLTRANSFERASE"/>
    <property type="match status" value="1"/>
</dbReference>
<dbReference type="EMBL" id="WSLF01000003">
    <property type="protein sequence ID" value="KAE9635588.1"/>
    <property type="molecule type" value="Genomic_DNA"/>
</dbReference>
<dbReference type="Pfam" id="PF13439">
    <property type="entry name" value="Glyco_transf_4"/>
    <property type="match status" value="1"/>
</dbReference>
<dbReference type="CDD" id="cd03794">
    <property type="entry name" value="GT4_WbuB-like"/>
    <property type="match status" value="1"/>
</dbReference>
<keyword evidence="3" id="KW-0808">Transferase</keyword>
<organism evidence="3 4">
    <name type="scientific">Defluviitalea raffinosedens</name>
    <dbReference type="NCBI Taxonomy" id="1450156"/>
    <lineage>
        <taxon>Bacteria</taxon>
        <taxon>Bacillati</taxon>
        <taxon>Bacillota</taxon>
        <taxon>Clostridia</taxon>
        <taxon>Lachnospirales</taxon>
        <taxon>Defluviitaleaceae</taxon>
        <taxon>Defluviitalea</taxon>
    </lineage>
</organism>
<evidence type="ECO:0000259" key="2">
    <source>
        <dbReference type="Pfam" id="PF13439"/>
    </source>
</evidence>
<keyword evidence="4" id="KW-1185">Reference proteome</keyword>
<feature type="domain" description="Glycosyltransferase subfamily 4-like N-terminal" evidence="2">
    <location>
        <begin position="88"/>
        <end position="197"/>
    </location>
</feature>
<evidence type="ECO:0000313" key="3">
    <source>
        <dbReference type="EMBL" id="KAE9635588.1"/>
    </source>
</evidence>
<dbReference type="SUPFAM" id="SSF53756">
    <property type="entry name" value="UDP-Glycosyltransferase/glycogen phosphorylase"/>
    <property type="match status" value="1"/>
</dbReference>
<comment type="caution">
    <text evidence="3">The sequence shown here is derived from an EMBL/GenBank/DDBJ whole genome shotgun (WGS) entry which is preliminary data.</text>
</comment>
<dbReference type="Pfam" id="PF00534">
    <property type="entry name" value="Glycos_transf_1"/>
    <property type="match status" value="1"/>
</dbReference>
<accession>A0A7C8LK64</accession>
<dbReference type="GO" id="GO:0016757">
    <property type="term" value="F:glycosyltransferase activity"/>
    <property type="evidence" value="ECO:0007669"/>
    <property type="project" value="InterPro"/>
</dbReference>
<name>A0A7C8LK64_9FIRM</name>
<evidence type="ECO:0000313" key="4">
    <source>
        <dbReference type="Proteomes" id="UP000483018"/>
    </source>
</evidence>
<sequence length="399" mass="46739">MKIKYGGSYTLKNNKHKSVLYICFIQNYFNTLIQRTHHIVQYMTKQNDIENIDIIYVKQDPEKHVDIFQEGKQTYYGISTIPAWKYGLGHISNPLKMFFRFYKINKKKYDYIVAESPWGGIVALMLKLFRKSSVVIYEDMDYYPGFYTKSKIRNIIVNMFEKIVMRHSDLIITVGQELRTLRRTYTKKEIKVIPNGVKFNTFYNGIKHKPEHDLTMIYMGKLDDWAGVDLPIKAMPQLIKIIPNIKYLIIGEGPSEKKLKEMAKQLGVEKNVEFLGLKSYEELPYYLSKADIGIATFQPIPLMKYAFTLKVVEYGAAGLPVIATRIGETKRYIEDYQTGLTISYDVQEFIDKVKMIFENKTLYDQLSNNGIKRAQELDWDNLLQNRYEIINKFLSEKAL</sequence>
<proteinExistence type="predicted"/>
<gene>
    <name evidence="3" type="ORF">GND95_05430</name>
</gene>
<dbReference type="InterPro" id="IPR001296">
    <property type="entry name" value="Glyco_trans_1"/>
</dbReference>
<reference evidence="3 4" key="1">
    <citation type="submission" date="2019-12" db="EMBL/GenBank/DDBJ databases">
        <title>Defluviitalea raffinosedens, isolated from a biogas fermenter, genome sequencing and characterization.</title>
        <authorList>
            <person name="Rettenmaier R."/>
            <person name="Schneider M."/>
            <person name="Neuhaus K."/>
            <person name="Liebl W."/>
            <person name="Zverlov V."/>
        </authorList>
    </citation>
    <scope>NUCLEOTIDE SEQUENCE [LARGE SCALE GENOMIC DNA]</scope>
    <source>
        <strain evidence="3 4">249c-K6</strain>
    </source>
</reference>
<protein>
    <submittedName>
        <fullName evidence="3">Glycosyltransferase</fullName>
    </submittedName>
</protein>
<evidence type="ECO:0000259" key="1">
    <source>
        <dbReference type="Pfam" id="PF00534"/>
    </source>
</evidence>
<dbReference type="InterPro" id="IPR028098">
    <property type="entry name" value="Glyco_trans_4-like_N"/>
</dbReference>
<dbReference type="Gene3D" id="3.40.50.2000">
    <property type="entry name" value="Glycogen Phosphorylase B"/>
    <property type="match status" value="2"/>
</dbReference>
<feature type="domain" description="Glycosyl transferase family 1" evidence="1">
    <location>
        <begin position="207"/>
        <end position="373"/>
    </location>
</feature>
<dbReference type="PANTHER" id="PTHR12526">
    <property type="entry name" value="GLYCOSYLTRANSFERASE"/>
    <property type="match status" value="1"/>
</dbReference>
<dbReference type="Proteomes" id="UP000483018">
    <property type="component" value="Unassembled WGS sequence"/>
</dbReference>